<dbReference type="Proteomes" id="UP000001818">
    <property type="component" value="Chromosome"/>
</dbReference>
<dbReference type="AlphaFoldDB" id="Q139H5"/>
<proteinExistence type="predicted"/>
<gene>
    <name evidence="2" type="ordered locus">RPD_2029</name>
</gene>
<name>Q139H5_RHOPS</name>
<sequence>MRTAQAYMLISMPTETSTIAGFFQAMLSSRGLQNYRRNALKIGPGSKARKHLAARDPQSARGSVNRRYAPQHDRALQQPGAMRHSDLATATQSVSSRTARLRGRTGTRQWQNCNPLGDLLRLPSIAHRRQ</sequence>
<dbReference type="STRING" id="316057.RPD_2029"/>
<accession>Q139H5</accession>
<feature type="region of interest" description="Disordered" evidence="1">
    <location>
        <begin position="46"/>
        <end position="109"/>
    </location>
</feature>
<dbReference type="HOGENOM" id="CLU_1936494_0_0_5"/>
<evidence type="ECO:0000256" key="1">
    <source>
        <dbReference type="SAM" id="MobiDB-lite"/>
    </source>
</evidence>
<evidence type="ECO:0000313" key="2">
    <source>
        <dbReference type="EMBL" id="ABE39264.1"/>
    </source>
</evidence>
<protein>
    <submittedName>
        <fullName evidence="2">Uncharacterized protein</fullName>
    </submittedName>
</protein>
<organism evidence="2 3">
    <name type="scientific">Rhodopseudomonas palustris (strain BisB5)</name>
    <dbReference type="NCBI Taxonomy" id="316057"/>
    <lineage>
        <taxon>Bacteria</taxon>
        <taxon>Pseudomonadati</taxon>
        <taxon>Pseudomonadota</taxon>
        <taxon>Alphaproteobacteria</taxon>
        <taxon>Hyphomicrobiales</taxon>
        <taxon>Nitrobacteraceae</taxon>
        <taxon>Rhodopseudomonas</taxon>
    </lineage>
</organism>
<reference evidence="2 3" key="1">
    <citation type="submission" date="2006-03" db="EMBL/GenBank/DDBJ databases">
        <title>Complete sequence of Rhodopseudomonas palustris BisB5.</title>
        <authorList>
            <consortium name="US DOE Joint Genome Institute"/>
            <person name="Copeland A."/>
            <person name="Lucas S."/>
            <person name="Lapidus A."/>
            <person name="Barry K."/>
            <person name="Detter J.C."/>
            <person name="Glavina del Rio T."/>
            <person name="Hammon N."/>
            <person name="Israni S."/>
            <person name="Dalin E."/>
            <person name="Tice H."/>
            <person name="Pitluck S."/>
            <person name="Chain P."/>
            <person name="Malfatti S."/>
            <person name="Shin M."/>
            <person name="Vergez L."/>
            <person name="Schmutz J."/>
            <person name="Larimer F."/>
            <person name="Land M."/>
            <person name="Hauser L."/>
            <person name="Pelletier D.A."/>
            <person name="Kyrpides N."/>
            <person name="Lykidis A."/>
            <person name="Oda Y."/>
            <person name="Harwood C.S."/>
            <person name="Richardson P."/>
        </authorList>
    </citation>
    <scope>NUCLEOTIDE SEQUENCE [LARGE SCALE GENOMIC DNA]</scope>
    <source>
        <strain evidence="2 3">BisB5</strain>
    </source>
</reference>
<evidence type="ECO:0000313" key="3">
    <source>
        <dbReference type="Proteomes" id="UP000001818"/>
    </source>
</evidence>
<dbReference type="KEGG" id="rpd:RPD_2029"/>
<dbReference type="EMBL" id="CP000283">
    <property type="protein sequence ID" value="ABE39264.1"/>
    <property type="molecule type" value="Genomic_DNA"/>
</dbReference>